<protein>
    <submittedName>
        <fullName evidence="1">Uncharacterized protein</fullName>
    </submittedName>
</protein>
<gene>
    <name evidence="1" type="ORF">OG863_16515</name>
</gene>
<dbReference type="Proteomes" id="UP001344251">
    <property type="component" value="Chromosome"/>
</dbReference>
<dbReference type="EMBL" id="CP109106">
    <property type="protein sequence ID" value="WSB69425.1"/>
    <property type="molecule type" value="Genomic_DNA"/>
</dbReference>
<sequence>MALHMLGKDPNSPEGKSATVYYDDVTDKYLVQGLKVLDDERLSQLDLPDHETVVEIPKYMTQFFPEVRGGGRADV</sequence>
<organism evidence="1 2">
    <name type="scientific">Streptomyces decoyicus</name>
    <dbReference type="NCBI Taxonomy" id="249567"/>
    <lineage>
        <taxon>Bacteria</taxon>
        <taxon>Bacillati</taxon>
        <taxon>Actinomycetota</taxon>
        <taxon>Actinomycetes</taxon>
        <taxon>Kitasatosporales</taxon>
        <taxon>Streptomycetaceae</taxon>
        <taxon>Streptomyces</taxon>
    </lineage>
</organism>
<name>A0ABZ1FGM0_9ACTN</name>
<reference evidence="1 2" key="1">
    <citation type="submission" date="2022-10" db="EMBL/GenBank/DDBJ databases">
        <title>The complete genomes of actinobacterial strains from the NBC collection.</title>
        <authorList>
            <person name="Joergensen T.S."/>
            <person name="Alvarez Arevalo M."/>
            <person name="Sterndorff E.B."/>
            <person name="Faurdal D."/>
            <person name="Vuksanovic O."/>
            <person name="Mourched A.-S."/>
            <person name="Charusanti P."/>
            <person name="Shaw S."/>
            <person name="Blin K."/>
            <person name="Weber T."/>
        </authorList>
    </citation>
    <scope>NUCLEOTIDE SEQUENCE [LARGE SCALE GENOMIC DNA]</scope>
    <source>
        <strain evidence="1 2">NBC 01774</strain>
    </source>
</reference>
<evidence type="ECO:0000313" key="1">
    <source>
        <dbReference type="EMBL" id="WSB69425.1"/>
    </source>
</evidence>
<dbReference type="RefSeq" id="WP_326618929.1">
    <property type="nucleotide sequence ID" value="NZ_CP109106.1"/>
</dbReference>
<evidence type="ECO:0000313" key="2">
    <source>
        <dbReference type="Proteomes" id="UP001344251"/>
    </source>
</evidence>
<accession>A0ABZ1FGM0</accession>
<proteinExistence type="predicted"/>
<keyword evidence="2" id="KW-1185">Reference proteome</keyword>